<comment type="caution">
    <text evidence="1">The sequence shown here is derived from an EMBL/GenBank/DDBJ whole genome shotgun (WGS) entry which is preliminary data.</text>
</comment>
<dbReference type="InterPro" id="IPR011009">
    <property type="entry name" value="Kinase-like_dom_sf"/>
</dbReference>
<protein>
    <recommendedName>
        <fullName evidence="3">Aminoglycoside phosphotransferase domain-containing protein</fullName>
    </recommendedName>
</protein>
<dbReference type="Proteomes" id="UP001603418">
    <property type="component" value="Unassembled WGS sequence"/>
</dbReference>
<keyword evidence="2" id="KW-1185">Reference proteome</keyword>
<proteinExistence type="predicted"/>
<dbReference type="RefSeq" id="WP_030794162.1">
    <property type="nucleotide sequence ID" value="NZ_JBFACJ010000041.1"/>
</dbReference>
<sequence length="499" mass="54073">MSTYVFRDDDFEPLHLEPLLRTAPWLPRDLRAAHRWETVDHAELGPGELLLVVAAVGGPASGERIFLTARRDPSGTLTAADDGGPHGLAAVRRVLTGARLRTARGGHVEFRRAPSAPAGEPRRLPFDQGWSSNSLSLVEVAGSAYLHKTYRRPAEAVHEPELLRRMSGTGYTPEWAGDYTYTDPVRGTRHPVGVLYRRAPGRGIDAPLRENLRSLWPRLTSGTAPDRLVRDHLLPLEPKLRSAGRFLRGFHRDLAARLGGPATGYPVAEALARSSARLAELARADTPLSEGAAPLPQAARNAAFDALTAELDRLKDAFVGRTTAPGAGPCHGDLHLSHLLCSDTGDGTWHMSVIDLSTPALSPDDPEYAAQSPVQDLVAVRRALEYFAADEAAFESSRRLGVDATETMYGSLDGAPGLPAADRAVLAGVFRTADLWRERVLGLLLGPASGDPLRRLLYLRRLLHELGYNHDHARPYHAAIDLRHALAPAAPAPTTHART</sequence>
<reference evidence="1 2" key="1">
    <citation type="submission" date="2024-10" db="EMBL/GenBank/DDBJ databases">
        <title>The Natural Products Discovery Center: Release of the First 8490 Sequenced Strains for Exploring Actinobacteria Biosynthetic Diversity.</title>
        <authorList>
            <person name="Kalkreuter E."/>
            <person name="Kautsar S.A."/>
            <person name="Yang D."/>
            <person name="Bader C.D."/>
            <person name="Teijaro C.N."/>
            <person name="Fluegel L."/>
            <person name="Davis C.M."/>
            <person name="Simpson J.R."/>
            <person name="Lauterbach L."/>
            <person name="Steele A.D."/>
            <person name="Gui C."/>
            <person name="Meng S."/>
            <person name="Li G."/>
            <person name="Viehrig K."/>
            <person name="Ye F."/>
            <person name="Su P."/>
            <person name="Kiefer A.F."/>
            <person name="Nichols A."/>
            <person name="Cepeda A.J."/>
            <person name="Yan W."/>
            <person name="Fan B."/>
            <person name="Jiang Y."/>
            <person name="Adhikari A."/>
            <person name="Zheng C.-J."/>
            <person name="Schuster L."/>
            <person name="Cowan T.M."/>
            <person name="Smanski M.J."/>
            <person name="Chevrette M.G."/>
            <person name="De Carvalho L.P.S."/>
            <person name="Shen B."/>
        </authorList>
    </citation>
    <scope>NUCLEOTIDE SEQUENCE [LARGE SCALE GENOMIC DNA]</scope>
    <source>
        <strain evidence="1 2">NPDC013366</strain>
    </source>
</reference>
<evidence type="ECO:0000313" key="1">
    <source>
        <dbReference type="EMBL" id="MFF9885598.1"/>
    </source>
</evidence>
<organism evidence="1 2">
    <name type="scientific">Streptomyces eurythermus</name>
    <dbReference type="NCBI Taxonomy" id="42237"/>
    <lineage>
        <taxon>Bacteria</taxon>
        <taxon>Bacillati</taxon>
        <taxon>Actinomycetota</taxon>
        <taxon>Actinomycetes</taxon>
        <taxon>Kitasatosporales</taxon>
        <taxon>Streptomycetaceae</taxon>
        <taxon>Streptomyces</taxon>
    </lineage>
</organism>
<name>A0ABW6Z3U7_9ACTN</name>
<accession>A0ABW6Z3U7</accession>
<dbReference type="SUPFAM" id="SSF56112">
    <property type="entry name" value="Protein kinase-like (PK-like)"/>
    <property type="match status" value="1"/>
</dbReference>
<dbReference type="EMBL" id="JBICBM010000015">
    <property type="protein sequence ID" value="MFF9885598.1"/>
    <property type="molecule type" value="Genomic_DNA"/>
</dbReference>
<evidence type="ECO:0000313" key="2">
    <source>
        <dbReference type="Proteomes" id="UP001603418"/>
    </source>
</evidence>
<evidence type="ECO:0008006" key="3">
    <source>
        <dbReference type="Google" id="ProtNLM"/>
    </source>
</evidence>
<dbReference type="Gene3D" id="3.90.1200.10">
    <property type="match status" value="1"/>
</dbReference>
<gene>
    <name evidence="1" type="ORF">ACF1HC_29005</name>
</gene>